<dbReference type="OrthoDB" id="63972at2759"/>
<reference evidence="5" key="2">
    <citation type="submission" date="2015-11" db="EMBL/GenBank/DDBJ databases">
        <authorList>
            <person name="Zhang Y."/>
            <person name="Guo Z."/>
        </authorList>
    </citation>
    <scope>NUCLEOTIDE SEQUENCE</scope>
</reference>
<feature type="domain" description="WW" evidence="3">
    <location>
        <begin position="469"/>
        <end position="502"/>
    </location>
</feature>
<feature type="domain" description="WW" evidence="3">
    <location>
        <begin position="402"/>
        <end position="429"/>
    </location>
</feature>
<dbReference type="Gene3D" id="1.10.10.440">
    <property type="entry name" value="FF domain"/>
    <property type="match status" value="6"/>
</dbReference>
<feature type="compositionally biased region" description="Low complexity" evidence="2">
    <location>
        <begin position="444"/>
        <end position="460"/>
    </location>
</feature>
<dbReference type="PROSITE" id="PS51676">
    <property type="entry name" value="FF"/>
    <property type="match status" value="3"/>
</dbReference>
<dbReference type="Gene3D" id="2.20.70.10">
    <property type="match status" value="3"/>
</dbReference>
<dbReference type="Pfam" id="PF00397">
    <property type="entry name" value="WW"/>
    <property type="match status" value="1"/>
</dbReference>
<feature type="region of interest" description="Disordered" evidence="2">
    <location>
        <begin position="436"/>
        <end position="468"/>
    </location>
</feature>
<feature type="domain" description="FF" evidence="4">
    <location>
        <begin position="708"/>
        <end position="780"/>
    </location>
</feature>
<dbReference type="PROSITE" id="PS50020">
    <property type="entry name" value="WW_DOMAIN_2"/>
    <property type="match status" value="3"/>
</dbReference>
<feature type="domain" description="WW" evidence="3">
    <location>
        <begin position="598"/>
        <end position="627"/>
    </location>
</feature>
<dbReference type="InterPro" id="IPR036020">
    <property type="entry name" value="WW_dom_sf"/>
</dbReference>
<dbReference type="OMA" id="RWDRPDN"/>
<dbReference type="SMART" id="SM00441">
    <property type="entry name" value="FF"/>
    <property type="match status" value="5"/>
</dbReference>
<evidence type="ECO:0000256" key="1">
    <source>
        <dbReference type="ARBA" id="ARBA00022737"/>
    </source>
</evidence>
<name>A0A068Y940_ECHMU</name>
<dbReference type="Pfam" id="PF01846">
    <property type="entry name" value="FF"/>
    <property type="match status" value="5"/>
</dbReference>
<evidence type="ECO:0000313" key="5">
    <source>
        <dbReference type="EMBL" id="CDS41014.1"/>
    </source>
</evidence>
<feature type="compositionally biased region" description="Pro residues" evidence="2">
    <location>
        <begin position="304"/>
        <end position="313"/>
    </location>
</feature>
<dbReference type="STRING" id="6211.A0A068Y940"/>
<dbReference type="GO" id="GO:0070063">
    <property type="term" value="F:RNA polymerase binding"/>
    <property type="evidence" value="ECO:0007669"/>
    <property type="project" value="InterPro"/>
</dbReference>
<feature type="region of interest" description="Disordered" evidence="2">
    <location>
        <begin position="632"/>
        <end position="666"/>
    </location>
</feature>
<dbReference type="EMBL" id="LN902841">
    <property type="protein sequence ID" value="CDS41014.1"/>
    <property type="molecule type" value="Genomic_DNA"/>
</dbReference>
<feature type="region of interest" description="Disordered" evidence="2">
    <location>
        <begin position="361"/>
        <end position="395"/>
    </location>
</feature>
<feature type="compositionally biased region" description="Basic and acidic residues" evidence="2">
    <location>
        <begin position="632"/>
        <end position="655"/>
    </location>
</feature>
<evidence type="ECO:0000259" key="4">
    <source>
        <dbReference type="PROSITE" id="PS51676"/>
    </source>
</evidence>
<evidence type="ECO:0000256" key="2">
    <source>
        <dbReference type="SAM" id="MobiDB-lite"/>
    </source>
</evidence>
<protein>
    <submittedName>
        <fullName evidence="5">Transcription elongation regulator 1</fullName>
    </submittedName>
</protein>
<dbReference type="InterPro" id="IPR002713">
    <property type="entry name" value="FF_domain"/>
</dbReference>
<dbReference type="SUPFAM" id="SSF81698">
    <property type="entry name" value="FF domain"/>
    <property type="match status" value="5"/>
</dbReference>
<dbReference type="eggNOG" id="KOG0155">
    <property type="taxonomic scope" value="Eukaryota"/>
</dbReference>
<feature type="compositionally biased region" description="Low complexity" evidence="2">
    <location>
        <begin position="1"/>
        <end position="10"/>
    </location>
</feature>
<dbReference type="Pfam" id="PF23517">
    <property type="entry name" value="WW_TCERG1"/>
    <property type="match status" value="1"/>
</dbReference>
<dbReference type="InterPro" id="IPR036517">
    <property type="entry name" value="FF_domain_sf"/>
</dbReference>
<dbReference type="GO" id="GO:0005634">
    <property type="term" value="C:nucleus"/>
    <property type="evidence" value="ECO:0007669"/>
    <property type="project" value="TreeGrafter"/>
</dbReference>
<feature type="region of interest" description="Disordered" evidence="2">
    <location>
        <begin position="481"/>
        <end position="599"/>
    </location>
</feature>
<dbReference type="SMART" id="SM00456">
    <property type="entry name" value="WW"/>
    <property type="match status" value="3"/>
</dbReference>
<feature type="compositionally biased region" description="Low complexity" evidence="2">
    <location>
        <begin position="180"/>
        <end position="190"/>
    </location>
</feature>
<dbReference type="PANTHER" id="PTHR15377">
    <property type="entry name" value="TRANSCRIPTION ELONGATION REGULATOR 1"/>
    <property type="match status" value="1"/>
</dbReference>
<feature type="compositionally biased region" description="Basic and acidic residues" evidence="2">
    <location>
        <begin position="508"/>
        <end position="518"/>
    </location>
</feature>
<proteinExistence type="predicted"/>
<feature type="compositionally biased region" description="Polar residues" evidence="2">
    <location>
        <begin position="526"/>
        <end position="547"/>
    </location>
</feature>
<feature type="compositionally biased region" description="Pro residues" evidence="2">
    <location>
        <begin position="208"/>
        <end position="221"/>
    </location>
</feature>
<organism evidence="5 6">
    <name type="scientific">Echinococcus multilocularis</name>
    <name type="common">Fox tapeworm</name>
    <dbReference type="NCBI Taxonomy" id="6211"/>
    <lineage>
        <taxon>Eukaryota</taxon>
        <taxon>Metazoa</taxon>
        <taxon>Spiralia</taxon>
        <taxon>Lophotrochozoa</taxon>
        <taxon>Platyhelminthes</taxon>
        <taxon>Cestoda</taxon>
        <taxon>Eucestoda</taxon>
        <taxon>Cyclophyllidea</taxon>
        <taxon>Taeniidae</taxon>
        <taxon>Echinococcus</taxon>
    </lineage>
</organism>
<dbReference type="AlphaFoldDB" id="A0A068Y940"/>
<feature type="compositionally biased region" description="Polar residues" evidence="2">
    <location>
        <begin position="22"/>
        <end position="37"/>
    </location>
</feature>
<keyword evidence="6" id="KW-1185">Reference proteome</keyword>
<evidence type="ECO:0000313" key="6">
    <source>
        <dbReference type="Proteomes" id="UP000017246"/>
    </source>
</evidence>
<feature type="compositionally biased region" description="Low complexity" evidence="2">
    <location>
        <begin position="198"/>
        <end position="207"/>
    </location>
</feature>
<feature type="domain" description="FF" evidence="4">
    <location>
        <begin position="859"/>
        <end position="914"/>
    </location>
</feature>
<dbReference type="PROSITE" id="PS01159">
    <property type="entry name" value="WW_DOMAIN_1"/>
    <property type="match status" value="2"/>
</dbReference>
<dbReference type="CDD" id="cd00201">
    <property type="entry name" value="WW"/>
    <property type="match status" value="3"/>
</dbReference>
<dbReference type="FunFam" id="1.10.10.440:FF:000001">
    <property type="entry name" value="Transcription elongation regulator 1 like"/>
    <property type="match status" value="1"/>
</dbReference>
<feature type="compositionally biased region" description="Basic and acidic residues" evidence="2">
    <location>
        <begin position="568"/>
        <end position="587"/>
    </location>
</feature>
<feature type="region of interest" description="Disordered" evidence="2">
    <location>
        <begin position="78"/>
        <end position="327"/>
    </location>
</feature>
<feature type="region of interest" description="Disordered" evidence="2">
    <location>
        <begin position="918"/>
        <end position="968"/>
    </location>
</feature>
<dbReference type="InterPro" id="IPR045148">
    <property type="entry name" value="TCRG1-like"/>
</dbReference>
<feature type="domain" description="FF" evidence="4">
    <location>
        <begin position="792"/>
        <end position="847"/>
    </location>
</feature>
<dbReference type="InterPro" id="IPR057565">
    <property type="entry name" value="WW_TCRG1_3rd"/>
</dbReference>
<feature type="compositionally biased region" description="Pro residues" evidence="2">
    <location>
        <begin position="152"/>
        <end position="179"/>
    </location>
</feature>
<sequence>MSDEGVVPGEVVERVNEEDEPQSPQSKQSMPIFSPAQSVHRPGMPQSFRLGMRPPIMPPMGCRGPVIRGPRPMGMRVGPLGMRPPGMPGYRGPPRPFDGPPRPFDISHRGPPRYPPQRFPIRMSEGDPGGENMDGYYDQECFPEDFQQMPPGMRPRVPPPPRGFGPPPGPFLGGPPCPRPMMNGGPNGPEMGPPGYGPPRAGYMAPPRSVPPPGGTYPPGSPNGQGVPPYDGQSGAPPPTGAPSHQYGMPSQSSVSAGGDMSKPAQEVDASSSGMPQTGGPLLPSGPSDGDVSSTIHSGQMPPSSMPPYPIPPYGTSQGVYQPGVSSLPSGPPGSFMPMAFPPSAVPPMMHAGPMGMYNMPPPSQRGMPPSNFPGVPPLPGQPPVQSLGASAPSSNSKEEIWIENVAADGKVYYYSMHSRETRWDRPDNVTIIRQGDVEKPGNVPSSQAPAVSQPSSIPIQANPLPVKPPDVAAWTEYQSGDGKSYFHNSQTGQTTWEKPQVLIDWEGGSKDMGDPRSKTSVAPAPSTNSQDKLHSGSNDISTDSKPSQSQQSSVVERKPESSSQQPTEEHRLEPEKEREAEQKDTSRPISSTAVTGTPWCVVWTGDGRVFFFNPSKRISVWETPEELKGRADVERLLEKPPNEEKDSTDVDNERSGTPAPQDPPIKKARLEEATTRRQVEAQDVTSRTEMMVVDEGAKQHIGELATIDTAKEAFERAAKDQASLPLEVRLQQFRQMLIDKQVSAFSTWDKELHKIVFDQRYLLLTCEERKQAFEAYVRERAEEERREKKNKMREKKEGFNELLAGANLNPKSSFSDFASKYGRDERFKGIEKSRERESLFQAFLSDLRRREKEKSSQKDKVKADFIALLKEHKSISRRSHWSGVKRKIDFDPRYRAVESSSRREDWFREYIQKMDDGKDSASREDSEKRKEREKRERQEASLRERKKEVEEARTNSMRERDRERESHLRREAEANFNALLTDAIKSEILSWKEAKKILRKDSRWDGIADVLSRSERESLFDAYTAGLSKKAKEAFLKIINSNELITYWTPWKDVKEIFRDDPRFDKLLSSEKKWKSEYRDWAGERESKAKNNFSEMLKEKTSLMSSAKRHSSENDTMLDDVLSTLKADIRYRALEPTPLGLKLAVFNPIAFANPLSRVFFFVVDCMRPVRQHMYKFI</sequence>
<accession>A0A068Y940</accession>
<dbReference type="InterPro" id="IPR001202">
    <property type="entry name" value="WW_dom"/>
</dbReference>
<reference evidence="5" key="1">
    <citation type="journal article" date="2013" name="Nature">
        <title>The genomes of four tapeworm species reveal adaptations to parasitism.</title>
        <authorList>
            <person name="Tsai I.J."/>
            <person name="Zarowiecki M."/>
            <person name="Holroyd N."/>
            <person name="Garciarrubio A."/>
            <person name="Sanchez-Flores A."/>
            <person name="Brooks K.L."/>
            <person name="Tracey A."/>
            <person name="Bobes R.J."/>
            <person name="Fragoso G."/>
            <person name="Sciutto E."/>
            <person name="Aslett M."/>
            <person name="Beasley H."/>
            <person name="Bennett H.M."/>
            <person name="Cai J."/>
            <person name="Camicia F."/>
            <person name="Clark R."/>
            <person name="Cucher M."/>
            <person name="De Silva N."/>
            <person name="Day T.A."/>
            <person name="Deplazes P."/>
            <person name="Estrada K."/>
            <person name="Fernandez C."/>
            <person name="Holland P.W."/>
            <person name="Hou J."/>
            <person name="Hu S."/>
            <person name="Huckvale T."/>
            <person name="Hung S.S."/>
            <person name="Kamenetzky L."/>
            <person name="Keane J.A."/>
            <person name="Kiss F."/>
            <person name="Koziol U."/>
            <person name="Lambert O."/>
            <person name="Liu K."/>
            <person name="Luo X."/>
            <person name="Luo Y."/>
            <person name="Macchiaroli N."/>
            <person name="Nichol S."/>
            <person name="Paps J."/>
            <person name="Parkinson J."/>
            <person name="Pouchkina-Stantcheva N."/>
            <person name="Riddiford N."/>
            <person name="Rosenzvit M."/>
            <person name="Salinas G."/>
            <person name="Wasmuth J.D."/>
            <person name="Zamanian M."/>
            <person name="Zheng Y."/>
            <person name="Cai X."/>
            <person name="Soberon X."/>
            <person name="Olson P.D."/>
            <person name="Laclette J.P."/>
            <person name="Brehm K."/>
            <person name="Berriman M."/>
            <person name="Garciarrubio A."/>
            <person name="Bobes R.J."/>
            <person name="Fragoso G."/>
            <person name="Sanchez-Flores A."/>
            <person name="Estrada K."/>
            <person name="Cevallos M.A."/>
            <person name="Morett E."/>
            <person name="Gonzalez V."/>
            <person name="Portillo T."/>
            <person name="Ochoa-Leyva A."/>
            <person name="Jose M.V."/>
            <person name="Sciutto E."/>
            <person name="Landa A."/>
            <person name="Jimenez L."/>
            <person name="Valdes V."/>
            <person name="Carrero J.C."/>
            <person name="Larralde C."/>
            <person name="Morales-Montor J."/>
            <person name="Limon-Lason J."/>
            <person name="Soberon X."/>
            <person name="Laclette J.P."/>
        </authorList>
    </citation>
    <scope>NUCLEOTIDE SEQUENCE [LARGE SCALE GENOMIC DNA]</scope>
</reference>
<feature type="compositionally biased region" description="Low complexity" evidence="2">
    <location>
        <begin position="279"/>
        <end position="291"/>
    </location>
</feature>
<dbReference type="Proteomes" id="UP000017246">
    <property type="component" value="Unassembled WGS sequence"/>
</dbReference>
<evidence type="ECO:0000259" key="3">
    <source>
        <dbReference type="PROSITE" id="PS50020"/>
    </source>
</evidence>
<dbReference type="PANTHER" id="PTHR15377:SF3">
    <property type="entry name" value="WW DOMAIN-CONTAINING PROTEIN"/>
    <property type="match status" value="1"/>
</dbReference>
<dbReference type="SUPFAM" id="SSF51045">
    <property type="entry name" value="WW domain"/>
    <property type="match status" value="3"/>
</dbReference>
<feature type="compositionally biased region" description="Pro residues" evidence="2">
    <location>
        <begin position="371"/>
        <end position="383"/>
    </location>
</feature>
<feature type="compositionally biased region" description="Pro residues" evidence="2">
    <location>
        <begin position="85"/>
        <end position="103"/>
    </location>
</feature>
<gene>
    <name evidence="5" type="ORF">EmuJ_000862700</name>
</gene>
<dbReference type="FunFam" id="2.20.70.10:FF:000049">
    <property type="entry name" value="Transcription elongation regulator 1-like"/>
    <property type="match status" value="1"/>
</dbReference>
<feature type="compositionally biased region" description="Polar residues" evidence="2">
    <location>
        <begin position="487"/>
        <end position="498"/>
    </location>
</feature>
<keyword evidence="1" id="KW-0677">Repeat</keyword>
<feature type="region of interest" description="Disordered" evidence="2">
    <location>
        <begin position="1"/>
        <end position="66"/>
    </location>
</feature>
<dbReference type="GO" id="GO:0003712">
    <property type="term" value="F:transcription coregulator activity"/>
    <property type="evidence" value="ECO:0007669"/>
    <property type="project" value="TreeGrafter"/>
</dbReference>